<dbReference type="InterPro" id="IPR020752">
    <property type="entry name" value="Glu-tRNA-synth_I_codon-bd_sub1"/>
</dbReference>
<dbReference type="EMBL" id="JAEHFW010000002">
    <property type="protein sequence ID" value="MBK0380325.1"/>
    <property type="molecule type" value="Genomic_DNA"/>
</dbReference>
<evidence type="ECO:0000259" key="10">
    <source>
        <dbReference type="Pfam" id="PF19269"/>
    </source>
</evidence>
<dbReference type="Pfam" id="PF00749">
    <property type="entry name" value="tRNA-synt_1c"/>
    <property type="match status" value="1"/>
</dbReference>
<proteinExistence type="inferred from homology"/>
<comment type="function">
    <text evidence="8">Catalyzes the attachment of glutamate to tRNA(Glu) in a two-step reaction: glutamate is first activated by ATP to form Glu-AMP and then transferred to the acceptor end of tRNA(Glu).</text>
</comment>
<dbReference type="PANTHER" id="PTHR43311">
    <property type="entry name" value="GLUTAMATE--TRNA LIGASE"/>
    <property type="match status" value="1"/>
</dbReference>
<name>A0A934PVT0_9SPHI</name>
<dbReference type="GO" id="GO:0008270">
    <property type="term" value="F:zinc ion binding"/>
    <property type="evidence" value="ECO:0007669"/>
    <property type="project" value="InterPro"/>
</dbReference>
<keyword evidence="3 8" id="KW-0436">Ligase</keyword>
<dbReference type="PROSITE" id="PS00178">
    <property type="entry name" value="AA_TRNA_LIGASE_I"/>
    <property type="match status" value="1"/>
</dbReference>
<dbReference type="Gene3D" id="1.10.8.70">
    <property type="entry name" value="Glutamate-tRNA synthetase, class I, anticodon-binding domain 1"/>
    <property type="match status" value="1"/>
</dbReference>
<evidence type="ECO:0000259" key="9">
    <source>
        <dbReference type="Pfam" id="PF00749"/>
    </source>
</evidence>
<dbReference type="AlphaFoldDB" id="A0A934PVT0"/>
<keyword evidence="2 8" id="KW-0963">Cytoplasm</keyword>
<dbReference type="InterPro" id="IPR014729">
    <property type="entry name" value="Rossmann-like_a/b/a_fold"/>
</dbReference>
<evidence type="ECO:0000313" key="12">
    <source>
        <dbReference type="Proteomes" id="UP000613193"/>
    </source>
</evidence>
<dbReference type="InterPro" id="IPR033910">
    <property type="entry name" value="GluRS_core"/>
</dbReference>
<evidence type="ECO:0000256" key="1">
    <source>
        <dbReference type="ARBA" id="ARBA00007894"/>
    </source>
</evidence>
<reference evidence="11" key="1">
    <citation type="submission" date="2020-12" db="EMBL/GenBank/DDBJ databases">
        <title>Bacterial novel species Mucilaginibacter sp. SD-g isolated from soil.</title>
        <authorList>
            <person name="Jung H.-Y."/>
        </authorList>
    </citation>
    <scope>NUCLEOTIDE SEQUENCE</scope>
    <source>
        <strain evidence="11">SD-g</strain>
    </source>
</reference>
<dbReference type="Proteomes" id="UP000613193">
    <property type="component" value="Unassembled WGS sequence"/>
</dbReference>
<evidence type="ECO:0000256" key="2">
    <source>
        <dbReference type="ARBA" id="ARBA00022490"/>
    </source>
</evidence>
<dbReference type="GO" id="GO:0000049">
    <property type="term" value="F:tRNA binding"/>
    <property type="evidence" value="ECO:0007669"/>
    <property type="project" value="InterPro"/>
</dbReference>
<evidence type="ECO:0000313" key="11">
    <source>
        <dbReference type="EMBL" id="MBK0380325.1"/>
    </source>
</evidence>
<comment type="subunit">
    <text evidence="8">Monomer.</text>
</comment>
<dbReference type="InterPro" id="IPR045462">
    <property type="entry name" value="aa-tRNA-synth_I_cd-bd"/>
</dbReference>
<comment type="caution">
    <text evidence="11">The sequence shown here is derived from an EMBL/GenBank/DDBJ whole genome shotgun (WGS) entry which is preliminary data.</text>
</comment>
<evidence type="ECO:0000256" key="3">
    <source>
        <dbReference type="ARBA" id="ARBA00022598"/>
    </source>
</evidence>
<protein>
    <recommendedName>
        <fullName evidence="8">Glutamate--tRNA ligase</fullName>
        <ecNumber evidence="8">6.1.1.17</ecNumber>
    </recommendedName>
    <alternativeName>
        <fullName evidence="8">Glutamyl-tRNA synthetase</fullName>
        <shortName evidence="8">GluRS</shortName>
    </alternativeName>
</protein>
<dbReference type="Pfam" id="PF19269">
    <property type="entry name" value="Anticodon_2"/>
    <property type="match status" value="1"/>
</dbReference>
<keyword evidence="12" id="KW-1185">Reference proteome</keyword>
<dbReference type="PANTHER" id="PTHR43311:SF2">
    <property type="entry name" value="GLUTAMATE--TRNA LIGASE, MITOCHONDRIAL-RELATED"/>
    <property type="match status" value="1"/>
</dbReference>
<evidence type="ECO:0000256" key="7">
    <source>
        <dbReference type="ARBA" id="ARBA00023146"/>
    </source>
</evidence>
<accession>A0A934PVT0</accession>
<dbReference type="GO" id="GO:0005829">
    <property type="term" value="C:cytosol"/>
    <property type="evidence" value="ECO:0007669"/>
    <property type="project" value="TreeGrafter"/>
</dbReference>
<evidence type="ECO:0000256" key="4">
    <source>
        <dbReference type="ARBA" id="ARBA00022741"/>
    </source>
</evidence>
<dbReference type="InterPro" id="IPR000924">
    <property type="entry name" value="Glu/Gln-tRNA-synth"/>
</dbReference>
<comment type="catalytic activity">
    <reaction evidence="8">
        <text>tRNA(Glu) + L-glutamate + ATP = L-glutamyl-tRNA(Glu) + AMP + diphosphate</text>
        <dbReference type="Rhea" id="RHEA:23540"/>
        <dbReference type="Rhea" id="RHEA-COMP:9663"/>
        <dbReference type="Rhea" id="RHEA-COMP:9680"/>
        <dbReference type="ChEBI" id="CHEBI:29985"/>
        <dbReference type="ChEBI" id="CHEBI:30616"/>
        <dbReference type="ChEBI" id="CHEBI:33019"/>
        <dbReference type="ChEBI" id="CHEBI:78442"/>
        <dbReference type="ChEBI" id="CHEBI:78520"/>
        <dbReference type="ChEBI" id="CHEBI:456215"/>
        <dbReference type="EC" id="6.1.1.17"/>
    </reaction>
</comment>
<comment type="similarity">
    <text evidence="1 8">Belongs to the class-I aminoacyl-tRNA synthetase family. Glutamate--tRNA ligase type 1 subfamily.</text>
</comment>
<organism evidence="11 12">
    <name type="scientific">Mucilaginibacter segetis</name>
    <dbReference type="NCBI Taxonomy" id="2793071"/>
    <lineage>
        <taxon>Bacteria</taxon>
        <taxon>Pseudomonadati</taxon>
        <taxon>Bacteroidota</taxon>
        <taxon>Sphingobacteriia</taxon>
        <taxon>Sphingobacteriales</taxon>
        <taxon>Sphingobacteriaceae</taxon>
        <taxon>Mucilaginibacter</taxon>
    </lineage>
</organism>
<gene>
    <name evidence="8" type="primary">gltX</name>
    <name evidence="11" type="ORF">I5M19_13455</name>
</gene>
<dbReference type="InterPro" id="IPR020751">
    <property type="entry name" value="aa-tRNA-synth_I_codon-bd_sub2"/>
</dbReference>
<dbReference type="InterPro" id="IPR008925">
    <property type="entry name" value="aa_tRNA-synth_I_cd-bd_sf"/>
</dbReference>
<dbReference type="FunFam" id="3.40.50.620:FF:000127">
    <property type="entry name" value="Glutamate--tRNA ligase"/>
    <property type="match status" value="1"/>
</dbReference>
<keyword evidence="6 8" id="KW-0648">Protein biosynthesis</keyword>
<dbReference type="InterPro" id="IPR049940">
    <property type="entry name" value="GluQ/Sye"/>
</dbReference>
<comment type="subcellular location">
    <subcellularLocation>
        <location evidence="8">Cytoplasm</location>
    </subcellularLocation>
</comment>
<evidence type="ECO:0000256" key="6">
    <source>
        <dbReference type="ARBA" id="ARBA00022917"/>
    </source>
</evidence>
<feature type="domain" description="Aminoacyl-tRNA synthetase class I anticodon-binding" evidence="10">
    <location>
        <begin position="373"/>
        <end position="501"/>
    </location>
</feature>
<dbReference type="InterPro" id="IPR020058">
    <property type="entry name" value="Glu/Gln-tRNA-synth_Ib_cat-dom"/>
</dbReference>
<dbReference type="GO" id="GO:0006424">
    <property type="term" value="P:glutamyl-tRNA aminoacylation"/>
    <property type="evidence" value="ECO:0007669"/>
    <property type="project" value="UniProtKB-UniRule"/>
</dbReference>
<sequence>MSEKKVRVRFAPSPTGGLHLGGVRTVLFNYLFAKKHGGDFILRIEDTDQSRYVAGAEQYILECLNWCSLKPDESPVVGGPYAPYRQSERKPLYREYAERLIAQGHAYYAFDTPEELDLKRKDIANFQYGHAHRMSMRNSLSLPMHEVEQLLHNGTPHVIRIKMPDDETISFNDMIRGYVSFETAQVDDKVILKADGMPTYHLAVVVDDYLMKITHAFRGEEWLPSAPVHLLLWEYLGWKDEMPQWAHLPLILKPDGHGKLSKRDGARLGFPVYAMSWTDPKTGEITQGFRELGFLPEAFVNLLAMLGWNDGTDQEIFTLDELVEKFSIDRISKAGAKFDFEKAKWYNAEWIKNSSADQLKLKVAEVLHGKGITIINEDYLIKIIDTVKDRCVLLADFYQQAGYFFKMPVDYDINAVKPKWTLSKTEFFTELKNALSYSETFEPNDLEARFKALAEEKSLKLGEVMLPFRIMLVGGKFGPHVFDIASLLGEAETLRRIDKALEVFTA</sequence>
<dbReference type="InterPro" id="IPR001412">
    <property type="entry name" value="aa-tRNA-synth_I_CS"/>
</dbReference>
<feature type="domain" description="Glutamyl/glutaminyl-tRNA synthetase class Ib catalytic" evidence="9">
    <location>
        <begin position="5"/>
        <end position="345"/>
    </location>
</feature>
<dbReference type="Gene3D" id="3.40.50.620">
    <property type="entry name" value="HUPs"/>
    <property type="match status" value="1"/>
</dbReference>
<evidence type="ECO:0000256" key="8">
    <source>
        <dbReference type="HAMAP-Rule" id="MF_00022"/>
    </source>
</evidence>
<dbReference type="SUPFAM" id="SSF52374">
    <property type="entry name" value="Nucleotidylyl transferase"/>
    <property type="match status" value="1"/>
</dbReference>
<feature type="short sequence motif" description="'HIGH' region" evidence="8">
    <location>
        <begin position="12"/>
        <end position="22"/>
    </location>
</feature>
<dbReference type="RefSeq" id="WP_200066849.1">
    <property type="nucleotide sequence ID" value="NZ_JAEHFW010000002.1"/>
</dbReference>
<dbReference type="Gene3D" id="1.10.10.350">
    <property type="match status" value="1"/>
</dbReference>
<keyword evidence="5 8" id="KW-0067">ATP-binding</keyword>
<feature type="short sequence motif" description="'KMSKS' region" evidence="8">
    <location>
        <begin position="259"/>
        <end position="263"/>
    </location>
</feature>
<dbReference type="GO" id="GO:0004818">
    <property type="term" value="F:glutamate-tRNA ligase activity"/>
    <property type="evidence" value="ECO:0007669"/>
    <property type="project" value="UniProtKB-UniRule"/>
</dbReference>
<keyword evidence="4 8" id="KW-0547">Nucleotide-binding</keyword>
<dbReference type="NCBIfam" id="TIGR00464">
    <property type="entry name" value="gltX_bact"/>
    <property type="match status" value="1"/>
</dbReference>
<dbReference type="EC" id="6.1.1.17" evidence="8"/>
<dbReference type="PRINTS" id="PR00987">
    <property type="entry name" value="TRNASYNTHGLU"/>
</dbReference>
<dbReference type="CDD" id="cd00808">
    <property type="entry name" value="GluRS_core"/>
    <property type="match status" value="1"/>
</dbReference>
<evidence type="ECO:0000256" key="5">
    <source>
        <dbReference type="ARBA" id="ARBA00022840"/>
    </source>
</evidence>
<dbReference type="HAMAP" id="MF_00022">
    <property type="entry name" value="Glu_tRNA_synth_type1"/>
    <property type="match status" value="1"/>
</dbReference>
<dbReference type="GO" id="GO:0005524">
    <property type="term" value="F:ATP binding"/>
    <property type="evidence" value="ECO:0007669"/>
    <property type="project" value="UniProtKB-UniRule"/>
</dbReference>
<feature type="binding site" evidence="8">
    <location>
        <position position="262"/>
    </location>
    <ligand>
        <name>ATP</name>
        <dbReference type="ChEBI" id="CHEBI:30616"/>
    </ligand>
</feature>
<dbReference type="SUPFAM" id="SSF48163">
    <property type="entry name" value="An anticodon-binding domain of class I aminoacyl-tRNA synthetases"/>
    <property type="match status" value="1"/>
</dbReference>
<keyword evidence="7 8" id="KW-0030">Aminoacyl-tRNA synthetase</keyword>
<dbReference type="InterPro" id="IPR004527">
    <property type="entry name" value="Glu-tRNA-ligase_bac/mito"/>
</dbReference>
<comment type="caution">
    <text evidence="8">Lacks conserved residue(s) required for the propagation of feature annotation.</text>
</comment>